<reference evidence="1" key="1">
    <citation type="submission" date="2020-12" db="EMBL/GenBank/DDBJ databases">
        <title>Antrihabitans popcorni sp. nov. and Antrihabitans auranticaus sp. nov., isolated from a larva cave.</title>
        <authorList>
            <person name="Lee S.D."/>
            <person name="Kim I.S."/>
        </authorList>
    </citation>
    <scope>NUCLEOTIDE SEQUENCE</scope>
    <source>
        <strain evidence="1">YC3-6</strain>
    </source>
</reference>
<dbReference type="InterPro" id="IPR023988">
    <property type="entry name" value="MftA"/>
</dbReference>
<dbReference type="NCBIfam" id="TIGR03969">
    <property type="entry name" value="mycofactocin"/>
    <property type="match status" value="1"/>
</dbReference>
<sequence>MSDHPADAVESDVVEETLVEEVSIDGMCGVY</sequence>
<dbReference type="EMBL" id="JAEMNV010000002">
    <property type="protein sequence ID" value="MBJ8338780.1"/>
    <property type="molecule type" value="Genomic_DNA"/>
</dbReference>
<comment type="caution">
    <text evidence="1">The sequence shown here is derived from an EMBL/GenBank/DDBJ whole genome shotgun (WGS) entry which is preliminary data.</text>
</comment>
<dbReference type="Pfam" id="PF23709">
    <property type="entry name" value="MftA"/>
    <property type="match status" value="1"/>
</dbReference>
<protein>
    <submittedName>
        <fullName evidence="1">Mycofactocin</fullName>
    </submittedName>
</protein>
<dbReference type="AlphaFoldDB" id="A0A934NP92"/>
<dbReference type="Proteomes" id="UP000655868">
    <property type="component" value="Unassembled WGS sequence"/>
</dbReference>
<accession>A0A934NP92</accession>
<keyword evidence="2" id="KW-1185">Reference proteome</keyword>
<dbReference type="RefSeq" id="WP_199703427.1">
    <property type="nucleotide sequence ID" value="NZ_JAEMNV010000002.1"/>
</dbReference>
<evidence type="ECO:0000313" key="2">
    <source>
        <dbReference type="Proteomes" id="UP000655868"/>
    </source>
</evidence>
<gene>
    <name evidence="1" type="primary">mftA</name>
    <name evidence="1" type="ORF">JGU71_07765</name>
</gene>
<name>A0A934NP92_9NOCA</name>
<proteinExistence type="predicted"/>
<evidence type="ECO:0000313" key="1">
    <source>
        <dbReference type="EMBL" id="MBJ8338780.1"/>
    </source>
</evidence>
<organism evidence="1 2">
    <name type="scientific">Antrihabitans stalagmiti</name>
    <dbReference type="NCBI Taxonomy" id="2799499"/>
    <lineage>
        <taxon>Bacteria</taxon>
        <taxon>Bacillati</taxon>
        <taxon>Actinomycetota</taxon>
        <taxon>Actinomycetes</taxon>
        <taxon>Mycobacteriales</taxon>
        <taxon>Nocardiaceae</taxon>
        <taxon>Antrihabitans</taxon>
    </lineage>
</organism>